<keyword evidence="5" id="KW-0539">Nucleus</keyword>
<dbReference type="GO" id="GO:0006355">
    <property type="term" value="P:regulation of DNA-templated transcription"/>
    <property type="evidence" value="ECO:0007669"/>
    <property type="project" value="InterPro"/>
</dbReference>
<gene>
    <name evidence="7" type="ORF">BAE44_0009234</name>
</gene>
<dbReference type="AlphaFoldDB" id="A0A1E5VXB2"/>
<proteinExistence type="predicted"/>
<evidence type="ECO:0000313" key="8">
    <source>
        <dbReference type="Proteomes" id="UP000095767"/>
    </source>
</evidence>
<dbReference type="GO" id="GO:0003677">
    <property type="term" value="F:DNA binding"/>
    <property type="evidence" value="ECO:0007669"/>
    <property type="project" value="UniProtKB-KW"/>
</dbReference>
<name>A0A1E5VXB2_9POAL</name>
<accession>A0A1E5VXB2</accession>
<feature type="non-terminal residue" evidence="7">
    <location>
        <position position="154"/>
    </location>
</feature>
<dbReference type="OrthoDB" id="694368at2759"/>
<dbReference type="PROSITE" id="PS51005">
    <property type="entry name" value="NAC"/>
    <property type="match status" value="1"/>
</dbReference>
<dbReference type="InterPro" id="IPR003441">
    <property type="entry name" value="NAC-dom"/>
</dbReference>
<dbReference type="Proteomes" id="UP000095767">
    <property type="component" value="Unassembled WGS sequence"/>
</dbReference>
<evidence type="ECO:0000256" key="1">
    <source>
        <dbReference type="ARBA" id="ARBA00004123"/>
    </source>
</evidence>
<organism evidence="7 8">
    <name type="scientific">Dichanthelium oligosanthes</name>
    <dbReference type="NCBI Taxonomy" id="888268"/>
    <lineage>
        <taxon>Eukaryota</taxon>
        <taxon>Viridiplantae</taxon>
        <taxon>Streptophyta</taxon>
        <taxon>Embryophyta</taxon>
        <taxon>Tracheophyta</taxon>
        <taxon>Spermatophyta</taxon>
        <taxon>Magnoliopsida</taxon>
        <taxon>Liliopsida</taxon>
        <taxon>Poales</taxon>
        <taxon>Poaceae</taxon>
        <taxon>PACMAD clade</taxon>
        <taxon>Panicoideae</taxon>
        <taxon>Panicodae</taxon>
        <taxon>Paniceae</taxon>
        <taxon>Dichantheliinae</taxon>
        <taxon>Dichanthelium</taxon>
    </lineage>
</organism>
<evidence type="ECO:0000256" key="3">
    <source>
        <dbReference type="ARBA" id="ARBA00023125"/>
    </source>
</evidence>
<comment type="subcellular location">
    <subcellularLocation>
        <location evidence="1">Nucleus</location>
    </subcellularLocation>
</comment>
<evidence type="ECO:0000256" key="5">
    <source>
        <dbReference type="ARBA" id="ARBA00023242"/>
    </source>
</evidence>
<keyword evidence="2" id="KW-0805">Transcription regulation</keyword>
<dbReference type="PANTHER" id="PTHR31989">
    <property type="entry name" value="NAC DOMAIN-CONTAINING PROTEIN 82-RELATED"/>
    <property type="match status" value="1"/>
</dbReference>
<keyword evidence="4" id="KW-0804">Transcription</keyword>
<evidence type="ECO:0000256" key="4">
    <source>
        <dbReference type="ARBA" id="ARBA00023163"/>
    </source>
</evidence>
<dbReference type="Gene3D" id="2.170.150.80">
    <property type="entry name" value="NAC domain"/>
    <property type="match status" value="1"/>
</dbReference>
<comment type="caution">
    <text evidence="7">The sequence shown here is derived from an EMBL/GenBank/DDBJ whole genome shotgun (WGS) entry which is preliminary data.</text>
</comment>
<dbReference type="Pfam" id="PF02365">
    <property type="entry name" value="NAM"/>
    <property type="match status" value="1"/>
</dbReference>
<keyword evidence="3" id="KW-0238">DNA-binding</keyword>
<keyword evidence="8" id="KW-1185">Reference proteome</keyword>
<dbReference type="SUPFAM" id="SSF101941">
    <property type="entry name" value="NAC domain"/>
    <property type="match status" value="1"/>
</dbReference>
<protein>
    <recommendedName>
        <fullName evidence="6">NAC domain-containing protein</fullName>
    </recommendedName>
</protein>
<dbReference type="EMBL" id="LWDX02026977">
    <property type="protein sequence ID" value="OEL29747.1"/>
    <property type="molecule type" value="Genomic_DNA"/>
</dbReference>
<reference evidence="7 8" key="1">
    <citation type="submission" date="2016-09" db="EMBL/GenBank/DDBJ databases">
        <title>The draft genome of Dichanthelium oligosanthes: A C3 panicoid grass species.</title>
        <authorList>
            <person name="Studer A.J."/>
            <person name="Schnable J.C."/>
            <person name="Brutnell T.P."/>
        </authorList>
    </citation>
    <scope>NUCLEOTIDE SEQUENCE [LARGE SCALE GENOMIC DNA]</scope>
    <source>
        <strain evidence="8">cv. Kellogg 1175</strain>
        <tissue evidence="7">Leaf</tissue>
    </source>
</reference>
<dbReference type="InterPro" id="IPR036093">
    <property type="entry name" value="NAC_dom_sf"/>
</dbReference>
<evidence type="ECO:0000259" key="6">
    <source>
        <dbReference type="PROSITE" id="PS51005"/>
    </source>
</evidence>
<dbReference type="GO" id="GO:0005634">
    <property type="term" value="C:nucleus"/>
    <property type="evidence" value="ECO:0007669"/>
    <property type="project" value="UniProtKB-SubCell"/>
</dbReference>
<evidence type="ECO:0000313" key="7">
    <source>
        <dbReference type="EMBL" id="OEL29747.1"/>
    </source>
</evidence>
<evidence type="ECO:0000256" key="2">
    <source>
        <dbReference type="ARBA" id="ARBA00023015"/>
    </source>
</evidence>
<feature type="domain" description="NAC" evidence="6">
    <location>
        <begin position="12"/>
        <end position="154"/>
    </location>
</feature>
<dbReference type="STRING" id="888268.A0A1E5VXB2"/>
<sequence>MEMEENARWPDLPVGYRFKATSRELIHYYLNTWVTCPGQVPFGEPEGIVCTADVYSVDPGTLTSRLSHFGHDDGNWYFLCVIRWKAGNVGTRMNRTVQGGGSWHGLGNRIKVRRCPYGYRQTFEYRNAGGDKCTWLMEEFGSALPKATDGEGIK</sequence>